<name>A0A183HLL4_9BILA</name>
<reference evidence="3" key="1">
    <citation type="submission" date="2016-06" db="UniProtKB">
        <authorList>
            <consortium name="WormBaseParasite"/>
        </authorList>
    </citation>
    <scope>IDENTIFICATION</scope>
</reference>
<reference evidence="1 2" key="2">
    <citation type="submission" date="2018-11" db="EMBL/GenBank/DDBJ databases">
        <authorList>
            <consortium name="Pathogen Informatics"/>
        </authorList>
    </citation>
    <scope>NUCLEOTIDE SEQUENCE [LARGE SCALE GENOMIC DNA]</scope>
</reference>
<sequence length="35" mass="4223">MPRRRTNLGYRTRKAEVPLRIIANQTEERRILANE</sequence>
<dbReference type="AlphaFoldDB" id="A0A183HLL4"/>
<dbReference type="WBParaSite" id="OFLC_0000837501-mRNA-1">
    <property type="protein sequence ID" value="OFLC_0000837501-mRNA-1"/>
    <property type="gene ID" value="OFLC_0000837501"/>
</dbReference>
<dbReference type="EMBL" id="UZAJ01009411">
    <property type="protein sequence ID" value="VDO55353.1"/>
    <property type="molecule type" value="Genomic_DNA"/>
</dbReference>
<evidence type="ECO:0000313" key="3">
    <source>
        <dbReference type="WBParaSite" id="OFLC_0000837501-mRNA-1"/>
    </source>
</evidence>
<protein>
    <submittedName>
        <fullName evidence="3">30S ribosomal protein S18</fullName>
    </submittedName>
</protein>
<gene>
    <name evidence="1" type="ORF">OFLC_LOCUS8374</name>
</gene>
<proteinExistence type="predicted"/>
<keyword evidence="2" id="KW-1185">Reference proteome</keyword>
<dbReference type="Proteomes" id="UP000267606">
    <property type="component" value="Unassembled WGS sequence"/>
</dbReference>
<accession>A0A183HLL4</accession>
<evidence type="ECO:0000313" key="1">
    <source>
        <dbReference type="EMBL" id="VDO55353.1"/>
    </source>
</evidence>
<evidence type="ECO:0000313" key="2">
    <source>
        <dbReference type="Proteomes" id="UP000267606"/>
    </source>
</evidence>
<organism evidence="3">
    <name type="scientific">Onchocerca flexuosa</name>
    <dbReference type="NCBI Taxonomy" id="387005"/>
    <lineage>
        <taxon>Eukaryota</taxon>
        <taxon>Metazoa</taxon>
        <taxon>Ecdysozoa</taxon>
        <taxon>Nematoda</taxon>
        <taxon>Chromadorea</taxon>
        <taxon>Rhabditida</taxon>
        <taxon>Spirurina</taxon>
        <taxon>Spiruromorpha</taxon>
        <taxon>Filarioidea</taxon>
        <taxon>Onchocercidae</taxon>
        <taxon>Onchocerca</taxon>
    </lineage>
</organism>